<reference evidence="1 2" key="1">
    <citation type="submission" date="2017-10" db="EMBL/GenBank/DDBJ databases">
        <title>Complete Genome Sequence of Faecalibacterium prausnitzii isolated from the gut of healthy adult Indian.</title>
        <authorList>
            <person name="Bag S."/>
            <person name="Ghosh T.S."/>
            <person name="Das B."/>
        </authorList>
    </citation>
    <scope>NUCLEOTIDE SEQUENCE [LARGE SCALE GENOMIC DNA]</scope>
    <source>
        <strain evidence="1 2">Indica</strain>
    </source>
</reference>
<dbReference type="AlphaFoldDB" id="A0A291T9G4"/>
<evidence type="ECO:0000313" key="2">
    <source>
        <dbReference type="Proteomes" id="UP000223709"/>
    </source>
</evidence>
<name>A0A291T9G4_9FIRM</name>
<dbReference type="Proteomes" id="UP000223709">
    <property type="component" value="Chromosome"/>
</dbReference>
<sequence length="67" mass="7669">MNDNKKPNEPVKEERWALENVPTAQLVEELVSRDGVEAESKRFCRSAKYAITLQVYLTEEECPSGLQ</sequence>
<evidence type="ECO:0000313" key="1">
    <source>
        <dbReference type="EMBL" id="ATL89758.1"/>
    </source>
</evidence>
<accession>A0A291T9G4</accession>
<dbReference type="RefSeq" id="WP_098923304.1">
    <property type="nucleotide sequence ID" value="NZ_CP023819.1"/>
</dbReference>
<organism evidence="1 2">
    <name type="scientific">Faecalibacterium prausnitzii</name>
    <dbReference type="NCBI Taxonomy" id="853"/>
    <lineage>
        <taxon>Bacteria</taxon>
        <taxon>Bacillati</taxon>
        <taxon>Bacillota</taxon>
        <taxon>Clostridia</taxon>
        <taxon>Eubacteriales</taxon>
        <taxon>Oscillospiraceae</taxon>
        <taxon>Faecalibacterium</taxon>
    </lineage>
</organism>
<gene>
    <name evidence="1" type="ORF">CRH10_05345</name>
</gene>
<dbReference type="EMBL" id="CP023819">
    <property type="protein sequence ID" value="ATL89758.1"/>
    <property type="molecule type" value="Genomic_DNA"/>
</dbReference>
<protein>
    <submittedName>
        <fullName evidence="1">Uncharacterized protein</fullName>
    </submittedName>
</protein>
<proteinExistence type="predicted"/>